<dbReference type="Pfam" id="PF06999">
    <property type="entry name" value="Suc_Fer-like"/>
    <property type="match status" value="1"/>
</dbReference>
<dbReference type="RefSeq" id="WP_310910526.1">
    <property type="nucleotide sequence ID" value="NZ_JAVLVT010000001.1"/>
</dbReference>
<dbReference type="CDD" id="cd03062">
    <property type="entry name" value="TRX_Fd_Sucrase"/>
    <property type="match status" value="1"/>
</dbReference>
<evidence type="ECO:0000313" key="3">
    <source>
        <dbReference type="Proteomes" id="UP001250214"/>
    </source>
</evidence>
<evidence type="ECO:0000256" key="1">
    <source>
        <dbReference type="SAM" id="MobiDB-lite"/>
    </source>
</evidence>
<proteinExistence type="predicted"/>
<protein>
    <submittedName>
        <fullName evidence="2">Sucrase ferredoxin</fullName>
    </submittedName>
</protein>
<evidence type="ECO:0000313" key="2">
    <source>
        <dbReference type="EMBL" id="MDS1269013.1"/>
    </source>
</evidence>
<dbReference type="SUPFAM" id="SSF52833">
    <property type="entry name" value="Thioredoxin-like"/>
    <property type="match status" value="1"/>
</dbReference>
<dbReference type="Proteomes" id="UP001250214">
    <property type="component" value="Unassembled WGS sequence"/>
</dbReference>
<reference evidence="3" key="1">
    <citation type="submission" date="2023-07" db="EMBL/GenBank/DDBJ databases">
        <title>Novel species in the genus Lipingzhangella isolated from Sambhar Salt Lake.</title>
        <authorList>
            <person name="Jiya N."/>
            <person name="Kajale S."/>
            <person name="Sharma A."/>
        </authorList>
    </citation>
    <scope>NUCLEOTIDE SEQUENCE [LARGE SCALE GENOMIC DNA]</scope>
    <source>
        <strain evidence="3">LS1_29</strain>
    </source>
</reference>
<dbReference type="InterPro" id="IPR036249">
    <property type="entry name" value="Thioredoxin-like_sf"/>
</dbReference>
<gene>
    <name evidence="2" type="ORF">RIF23_01750</name>
</gene>
<dbReference type="InterPro" id="IPR009737">
    <property type="entry name" value="Aim32/Apd1-like"/>
</dbReference>
<sequence>MRLPSAPDGTRGCAAIGRYLNEPIAGTAAHATGWILLEHPGTWGANALADSVLDPAVATRLAELSTELPIRAQLIRRPDGRSRPNGGPRTAYLAHSGRDGPWLRRLDLAEPRALLDLDLPAVLRPEPPGVGTQEPEPIHLVCTHAKKDACCAMLGRPVAEALAAAGRQVWETSHVGGHRFAGNLVTLPHGLYFGRLDPPAALRVTEKFASGRLDVRHLRGRCADRPEVQAAEAALRSRLGIDALDAVQPLCWETTSEGHVVTLRADATEHTVRLRTEPTQPRMPSCAAVEPVADVTLRPV</sequence>
<keyword evidence="3" id="KW-1185">Reference proteome</keyword>
<comment type="caution">
    <text evidence="2">The sequence shown here is derived from an EMBL/GenBank/DDBJ whole genome shotgun (WGS) entry which is preliminary data.</text>
</comment>
<name>A0ABU2H134_9ACTN</name>
<organism evidence="2 3">
    <name type="scientific">Lipingzhangella rawalii</name>
    <dbReference type="NCBI Taxonomy" id="2055835"/>
    <lineage>
        <taxon>Bacteria</taxon>
        <taxon>Bacillati</taxon>
        <taxon>Actinomycetota</taxon>
        <taxon>Actinomycetes</taxon>
        <taxon>Streptosporangiales</taxon>
        <taxon>Nocardiopsidaceae</taxon>
        <taxon>Lipingzhangella</taxon>
    </lineage>
</organism>
<feature type="region of interest" description="Disordered" evidence="1">
    <location>
        <begin position="75"/>
        <end position="94"/>
    </location>
</feature>
<dbReference type="EMBL" id="JAVLVT010000001">
    <property type="protein sequence ID" value="MDS1269013.1"/>
    <property type="molecule type" value="Genomic_DNA"/>
</dbReference>
<accession>A0ABU2H134</accession>